<feature type="signal peptide" evidence="1">
    <location>
        <begin position="1"/>
        <end position="23"/>
    </location>
</feature>
<evidence type="ECO:0000313" key="2">
    <source>
        <dbReference type="EMBL" id="TDO19469.1"/>
    </source>
</evidence>
<protein>
    <submittedName>
        <fullName evidence="2">Uncharacterized protein</fullName>
    </submittedName>
</protein>
<dbReference type="AlphaFoldDB" id="A0A4V3C2S2"/>
<name>A0A4V3C2S2_9MOLU</name>
<gene>
    <name evidence="2" type="ORF">EI74_0741</name>
</gene>
<comment type="caution">
    <text evidence="2">The sequence shown here is derived from an EMBL/GenBank/DDBJ whole genome shotgun (WGS) entry which is preliminary data.</text>
</comment>
<dbReference type="EMBL" id="SNWN01000014">
    <property type="protein sequence ID" value="TDO19469.1"/>
    <property type="molecule type" value="Genomic_DNA"/>
</dbReference>
<organism evidence="2 3">
    <name type="scientific">Mycoplasma testudineum</name>
    <dbReference type="NCBI Taxonomy" id="244584"/>
    <lineage>
        <taxon>Bacteria</taxon>
        <taxon>Bacillati</taxon>
        <taxon>Mycoplasmatota</taxon>
        <taxon>Mollicutes</taxon>
        <taxon>Mycoplasmataceae</taxon>
        <taxon>Mycoplasma</taxon>
    </lineage>
</organism>
<keyword evidence="1" id="KW-0732">Signal</keyword>
<reference evidence="2 3" key="1">
    <citation type="submission" date="2019-03" db="EMBL/GenBank/DDBJ databases">
        <title>Genomic Encyclopedia of Archaeal and Bacterial Type Strains, Phase II (KMG-II): from individual species to whole genera.</title>
        <authorList>
            <person name="Goeker M."/>
        </authorList>
    </citation>
    <scope>NUCLEOTIDE SEQUENCE [LARGE SCALE GENOMIC DNA]</scope>
    <source>
        <strain evidence="2 3">ATCC 700618</strain>
    </source>
</reference>
<dbReference type="RefSeq" id="WP_094254889.1">
    <property type="nucleotide sequence ID" value="NZ_NNCE01000006.1"/>
</dbReference>
<evidence type="ECO:0000256" key="1">
    <source>
        <dbReference type="SAM" id="SignalP"/>
    </source>
</evidence>
<accession>A0A4V3C2S2</accession>
<feature type="chain" id="PRO_5020274917" evidence="1">
    <location>
        <begin position="24"/>
        <end position="285"/>
    </location>
</feature>
<evidence type="ECO:0000313" key="3">
    <source>
        <dbReference type="Proteomes" id="UP000295518"/>
    </source>
</evidence>
<proteinExistence type="predicted"/>
<keyword evidence="3" id="KW-1185">Reference proteome</keyword>
<sequence length="285" mass="31888">MKLFKKILKLSLPAVLSAGAIMAPTVTLSVNEYGNYPVDLHGTNAFWGVKHRKFESRINGFVLPGYYGSSWFSYYPGQLDIDLDGYQYIKRDGYWKENWFLFFKYHTFEEYSRSVVAKGQVKVDSRYVIGQGKKNVVKFIDVAVVQAIDTITSRSISHGVTISTSGEVQGKVSKDELGLSASAKIDISRTYLSTKNFELVAKSQNFRAPNTGFTVQTYGISHNIHVGYVPRTAFVTAKAMILDVYENNESKYNNSLVTVTEIDGVNYAVGYVDADTGKTFAYQLV</sequence>
<dbReference type="Proteomes" id="UP000295518">
    <property type="component" value="Unassembled WGS sequence"/>
</dbReference>